<name>A0ACB9CZP3_CICIN</name>
<comment type="caution">
    <text evidence="1">The sequence shown here is derived from an EMBL/GenBank/DDBJ whole genome shotgun (WGS) entry which is preliminary data.</text>
</comment>
<evidence type="ECO:0000313" key="1">
    <source>
        <dbReference type="EMBL" id="KAI3739774.1"/>
    </source>
</evidence>
<proteinExistence type="predicted"/>
<accession>A0ACB9CZP3</accession>
<organism evidence="1 2">
    <name type="scientific">Cichorium intybus</name>
    <name type="common">Chicory</name>
    <dbReference type="NCBI Taxonomy" id="13427"/>
    <lineage>
        <taxon>Eukaryota</taxon>
        <taxon>Viridiplantae</taxon>
        <taxon>Streptophyta</taxon>
        <taxon>Embryophyta</taxon>
        <taxon>Tracheophyta</taxon>
        <taxon>Spermatophyta</taxon>
        <taxon>Magnoliopsida</taxon>
        <taxon>eudicotyledons</taxon>
        <taxon>Gunneridae</taxon>
        <taxon>Pentapetalae</taxon>
        <taxon>asterids</taxon>
        <taxon>campanulids</taxon>
        <taxon>Asterales</taxon>
        <taxon>Asteraceae</taxon>
        <taxon>Cichorioideae</taxon>
        <taxon>Cichorieae</taxon>
        <taxon>Cichoriinae</taxon>
        <taxon>Cichorium</taxon>
    </lineage>
</organism>
<sequence>MDRRVESEIQMYYEFGVFSTIYGGEEMPYWITDRSNGSSIAFTVPSSPKNLTGLNFCSVRTSQSLNVVLHKLPVIIICNITKNLTWIYHHYSDNIYKGCLTFLSHWMFGMNEMECGDQVTITTREFPYDIYGAVTKECGVSFVYNDGDTDEEEDALGYYKSWNQIIGGDLAAFQSTTGEYILSKQRILFSSLDIDELYYDCFCGDGARFKDELKFRAFSRRTSCILEDGP</sequence>
<reference evidence="1 2" key="2">
    <citation type="journal article" date="2022" name="Mol. Ecol. Resour.">
        <title>The genomes of chicory, endive, great burdock and yacon provide insights into Asteraceae paleo-polyploidization history and plant inulin production.</title>
        <authorList>
            <person name="Fan W."/>
            <person name="Wang S."/>
            <person name="Wang H."/>
            <person name="Wang A."/>
            <person name="Jiang F."/>
            <person name="Liu H."/>
            <person name="Zhao H."/>
            <person name="Xu D."/>
            <person name="Zhang Y."/>
        </authorList>
    </citation>
    <scope>NUCLEOTIDE SEQUENCE [LARGE SCALE GENOMIC DNA]</scope>
    <source>
        <strain evidence="2">cv. Punajuju</strain>
        <tissue evidence="1">Leaves</tissue>
    </source>
</reference>
<protein>
    <submittedName>
        <fullName evidence="1">Uncharacterized protein</fullName>
    </submittedName>
</protein>
<keyword evidence="2" id="KW-1185">Reference proteome</keyword>
<reference evidence="2" key="1">
    <citation type="journal article" date="2022" name="Mol. Ecol. Resour.">
        <title>The genomes of chicory, endive, great burdock and yacon provide insights into Asteraceae palaeo-polyploidization history and plant inulin production.</title>
        <authorList>
            <person name="Fan W."/>
            <person name="Wang S."/>
            <person name="Wang H."/>
            <person name="Wang A."/>
            <person name="Jiang F."/>
            <person name="Liu H."/>
            <person name="Zhao H."/>
            <person name="Xu D."/>
            <person name="Zhang Y."/>
        </authorList>
    </citation>
    <scope>NUCLEOTIDE SEQUENCE [LARGE SCALE GENOMIC DNA]</scope>
    <source>
        <strain evidence="2">cv. Punajuju</strain>
    </source>
</reference>
<dbReference type="Proteomes" id="UP001055811">
    <property type="component" value="Linkage Group LG05"/>
</dbReference>
<dbReference type="EMBL" id="CM042013">
    <property type="protein sequence ID" value="KAI3739774.1"/>
    <property type="molecule type" value="Genomic_DNA"/>
</dbReference>
<gene>
    <name evidence="1" type="ORF">L2E82_30185</name>
</gene>
<evidence type="ECO:0000313" key="2">
    <source>
        <dbReference type="Proteomes" id="UP001055811"/>
    </source>
</evidence>